<accession>A0A8J7GKV9</accession>
<dbReference type="Gene3D" id="3.30.350.10">
    <property type="entry name" value="Subtilisin inhibitor-like"/>
    <property type="match status" value="1"/>
</dbReference>
<evidence type="ECO:0000256" key="3">
    <source>
        <dbReference type="ARBA" id="ARBA00011738"/>
    </source>
</evidence>
<gene>
    <name evidence="11" type="ORF">IW245_006245</name>
</gene>
<evidence type="ECO:0000256" key="8">
    <source>
        <dbReference type="RuleBase" id="RU003471"/>
    </source>
</evidence>
<dbReference type="PRINTS" id="PR00294">
    <property type="entry name" value="SSBTLNINHBTR"/>
</dbReference>
<dbReference type="PROSITE" id="PS00999">
    <property type="entry name" value="SSI"/>
    <property type="match status" value="1"/>
</dbReference>
<evidence type="ECO:0000256" key="4">
    <source>
        <dbReference type="ARBA" id="ARBA00022525"/>
    </source>
</evidence>
<dbReference type="InterPro" id="IPR036819">
    <property type="entry name" value="Subtilisin_inhibitor-like_sf"/>
</dbReference>
<protein>
    <recommendedName>
        <fullName evidence="10">Subtilisin inhibitor domain-containing protein</fullName>
    </recommendedName>
</protein>
<dbReference type="SUPFAM" id="SSF55399">
    <property type="entry name" value="Subtilisin inhibitor"/>
    <property type="match status" value="1"/>
</dbReference>
<comment type="similarity">
    <text evidence="2 8">Belongs to the protease inhibitor I16 (SSI) family.</text>
</comment>
<evidence type="ECO:0000256" key="7">
    <source>
        <dbReference type="ARBA" id="ARBA00023157"/>
    </source>
</evidence>
<evidence type="ECO:0000256" key="1">
    <source>
        <dbReference type="ARBA" id="ARBA00004613"/>
    </source>
</evidence>
<name>A0A8J7GKV9_9ACTN</name>
<dbReference type="Pfam" id="PF00720">
    <property type="entry name" value="SSI"/>
    <property type="match status" value="1"/>
</dbReference>
<comment type="subcellular location">
    <subcellularLocation>
        <location evidence="1">Secreted</location>
    </subcellularLocation>
</comment>
<dbReference type="AlphaFoldDB" id="A0A8J7GKV9"/>
<dbReference type="RefSeq" id="WP_197006634.1">
    <property type="nucleotide sequence ID" value="NZ_BONS01000006.1"/>
</dbReference>
<evidence type="ECO:0000256" key="5">
    <source>
        <dbReference type="ARBA" id="ARBA00022690"/>
    </source>
</evidence>
<evidence type="ECO:0000256" key="9">
    <source>
        <dbReference type="SAM" id="SignalP"/>
    </source>
</evidence>
<dbReference type="EMBL" id="JADOUF010000001">
    <property type="protein sequence ID" value="MBG6140051.1"/>
    <property type="molecule type" value="Genomic_DNA"/>
</dbReference>
<comment type="caution">
    <text evidence="11">The sequence shown here is derived from an EMBL/GenBank/DDBJ whole genome shotgun (WGS) entry which is preliminary data.</text>
</comment>
<dbReference type="InterPro" id="IPR020054">
    <property type="entry name" value="Prot_inh_SSI_I16_CS"/>
</dbReference>
<keyword evidence="7" id="KW-1015">Disulfide bond</keyword>
<organism evidence="11 12">
    <name type="scientific">Longispora fulva</name>
    <dbReference type="NCBI Taxonomy" id="619741"/>
    <lineage>
        <taxon>Bacteria</taxon>
        <taxon>Bacillati</taxon>
        <taxon>Actinomycetota</taxon>
        <taxon>Actinomycetes</taxon>
        <taxon>Micromonosporales</taxon>
        <taxon>Micromonosporaceae</taxon>
        <taxon>Longispora</taxon>
    </lineage>
</organism>
<keyword evidence="5 8" id="KW-0646">Protease inhibitor</keyword>
<reference evidence="11" key="1">
    <citation type="submission" date="2020-11" db="EMBL/GenBank/DDBJ databases">
        <title>Sequencing the genomes of 1000 actinobacteria strains.</title>
        <authorList>
            <person name="Klenk H.-P."/>
        </authorList>
    </citation>
    <scope>NUCLEOTIDE SEQUENCE</scope>
    <source>
        <strain evidence="11">DSM 45356</strain>
    </source>
</reference>
<keyword evidence="6 8" id="KW-0722">Serine protease inhibitor</keyword>
<feature type="signal peptide" evidence="9">
    <location>
        <begin position="1"/>
        <end position="27"/>
    </location>
</feature>
<evidence type="ECO:0000313" key="11">
    <source>
        <dbReference type="EMBL" id="MBG6140051.1"/>
    </source>
</evidence>
<keyword evidence="12" id="KW-1185">Reference proteome</keyword>
<feature type="domain" description="Subtilisin inhibitor" evidence="10">
    <location>
        <begin position="37"/>
        <end position="120"/>
    </location>
</feature>
<feature type="chain" id="PRO_5035245432" description="Subtilisin inhibitor domain-containing protein" evidence="9">
    <location>
        <begin position="28"/>
        <end position="134"/>
    </location>
</feature>
<sequence length="134" mass="13719">MNALITRCCVLLATTSALLAPTIEAHAAQAPTASTVPAALILTITPQSGPESEVTLTCGPAGGTHPSPEDACAKLAAAGGDLLRLTPTDEPCTLEYAPVRVHVAGAWHGGLMDYVATFPNRCAAATRSDHVLDF</sequence>
<dbReference type="InterPro" id="IPR023549">
    <property type="entry name" value="Subtilisin_inhibitor"/>
</dbReference>
<keyword evidence="4" id="KW-0964">Secreted</keyword>
<dbReference type="GO" id="GO:0005576">
    <property type="term" value="C:extracellular region"/>
    <property type="evidence" value="ECO:0007669"/>
    <property type="project" value="UniProtKB-SubCell"/>
</dbReference>
<dbReference type="Proteomes" id="UP000622552">
    <property type="component" value="Unassembled WGS sequence"/>
</dbReference>
<evidence type="ECO:0000313" key="12">
    <source>
        <dbReference type="Proteomes" id="UP000622552"/>
    </source>
</evidence>
<evidence type="ECO:0000256" key="2">
    <source>
        <dbReference type="ARBA" id="ARBA00010472"/>
    </source>
</evidence>
<comment type="subunit">
    <text evidence="3">Homodimer.</text>
</comment>
<evidence type="ECO:0000259" key="10">
    <source>
        <dbReference type="Pfam" id="PF00720"/>
    </source>
</evidence>
<proteinExistence type="inferred from homology"/>
<keyword evidence="9" id="KW-0732">Signal</keyword>
<dbReference type="GO" id="GO:0004867">
    <property type="term" value="F:serine-type endopeptidase inhibitor activity"/>
    <property type="evidence" value="ECO:0007669"/>
    <property type="project" value="UniProtKB-KW"/>
</dbReference>
<evidence type="ECO:0000256" key="6">
    <source>
        <dbReference type="ARBA" id="ARBA00022900"/>
    </source>
</evidence>
<dbReference type="InterPro" id="IPR000691">
    <property type="entry name" value="Prot_inh_I16_SSI"/>
</dbReference>